<dbReference type="OrthoDB" id="3799798at2759"/>
<evidence type="ECO:0000313" key="2">
    <source>
        <dbReference type="EMBL" id="KAJ4348646.1"/>
    </source>
</evidence>
<gene>
    <name evidence="2" type="ORF">N0V89_010024</name>
</gene>
<feature type="compositionally biased region" description="Low complexity" evidence="1">
    <location>
        <begin position="92"/>
        <end position="101"/>
    </location>
</feature>
<evidence type="ECO:0000256" key="1">
    <source>
        <dbReference type="SAM" id="MobiDB-lite"/>
    </source>
</evidence>
<protein>
    <submittedName>
        <fullName evidence="2">Uncharacterized protein</fullName>
    </submittedName>
</protein>
<feature type="compositionally biased region" description="Basic and acidic residues" evidence="1">
    <location>
        <begin position="1"/>
        <end position="12"/>
    </location>
</feature>
<sequence length="289" mass="30803">MKKDPFSHESTHSSHRKYTQDKMSSSTNEIAKVATDIGSSSSGALPDINSLSIGDDGLTTNTPSATAAGETSTTKTSVPTEPDNSNFPSNRAAMVAKAQAAKNSKTFTTPSASAKLSARLKTSNYKPILAAGKGSASRLAQMQKEAAEKKAKEEEEAKAQEQENKAKAYSYMLNYANELLQSLPDEAISDLPDDFYKLELKVKLKLLLELRAKYGEQGPGEASGTTVGELEETGPVPGELDEPEDLEGLESSKEDSKEHTECVCDECKESQGDMSGGARGLGETEPPSI</sequence>
<proteinExistence type="predicted"/>
<feature type="compositionally biased region" description="Polar residues" evidence="1">
    <location>
        <begin position="102"/>
        <end position="111"/>
    </location>
</feature>
<feature type="region of interest" description="Disordered" evidence="1">
    <location>
        <begin position="1"/>
        <end position="111"/>
    </location>
</feature>
<feature type="region of interest" description="Disordered" evidence="1">
    <location>
        <begin position="142"/>
        <end position="163"/>
    </location>
</feature>
<organism evidence="2 3">
    <name type="scientific">Didymosphaeria variabile</name>
    <dbReference type="NCBI Taxonomy" id="1932322"/>
    <lineage>
        <taxon>Eukaryota</taxon>
        <taxon>Fungi</taxon>
        <taxon>Dikarya</taxon>
        <taxon>Ascomycota</taxon>
        <taxon>Pezizomycotina</taxon>
        <taxon>Dothideomycetes</taxon>
        <taxon>Pleosporomycetidae</taxon>
        <taxon>Pleosporales</taxon>
        <taxon>Massarineae</taxon>
        <taxon>Didymosphaeriaceae</taxon>
        <taxon>Didymosphaeria</taxon>
    </lineage>
</organism>
<keyword evidence="3" id="KW-1185">Reference proteome</keyword>
<comment type="caution">
    <text evidence="2">The sequence shown here is derived from an EMBL/GenBank/DDBJ whole genome shotgun (WGS) entry which is preliminary data.</text>
</comment>
<reference evidence="2" key="1">
    <citation type="submission" date="2022-10" db="EMBL/GenBank/DDBJ databases">
        <title>Tapping the CABI collections for fungal endophytes: first genome assemblies for Collariella, Neodidymelliopsis, Ascochyta clinopodiicola, Didymella pomorum, Didymosphaeria variabile, Neocosmospora piperis and Neocucurbitaria cava.</title>
        <authorList>
            <person name="Hill R."/>
        </authorList>
    </citation>
    <scope>NUCLEOTIDE SEQUENCE</scope>
    <source>
        <strain evidence="2">IMI 356815</strain>
    </source>
</reference>
<feature type="compositionally biased region" description="Basic and acidic residues" evidence="1">
    <location>
        <begin position="250"/>
        <end position="271"/>
    </location>
</feature>
<dbReference type="AlphaFoldDB" id="A0A9W8XEF4"/>
<accession>A0A9W8XEF4</accession>
<name>A0A9W8XEF4_9PLEO</name>
<dbReference type="RefSeq" id="XP_056068034.1">
    <property type="nucleotide sequence ID" value="XM_056218769.1"/>
</dbReference>
<dbReference type="EMBL" id="JAPEUX010000007">
    <property type="protein sequence ID" value="KAJ4348646.1"/>
    <property type="molecule type" value="Genomic_DNA"/>
</dbReference>
<dbReference type="GeneID" id="80913554"/>
<feature type="compositionally biased region" description="Acidic residues" evidence="1">
    <location>
        <begin position="239"/>
        <end position="248"/>
    </location>
</feature>
<feature type="compositionally biased region" description="Polar residues" evidence="1">
    <location>
        <begin position="58"/>
        <end position="89"/>
    </location>
</feature>
<feature type="region of interest" description="Disordered" evidence="1">
    <location>
        <begin position="215"/>
        <end position="289"/>
    </location>
</feature>
<feature type="compositionally biased region" description="Basic and acidic residues" evidence="1">
    <location>
        <begin position="145"/>
        <end position="163"/>
    </location>
</feature>
<dbReference type="Proteomes" id="UP001140513">
    <property type="component" value="Unassembled WGS sequence"/>
</dbReference>
<evidence type="ECO:0000313" key="3">
    <source>
        <dbReference type="Proteomes" id="UP001140513"/>
    </source>
</evidence>